<dbReference type="AlphaFoldDB" id="A0A2T3YVI5"/>
<keyword evidence="2" id="KW-1185">Reference proteome</keyword>
<sequence length="52" mass="5677">FTQYIPSPKPRRRMQGVNDVGTFVLPAVGQIGHDGFRSVFTRLMASGASMPP</sequence>
<reference evidence="1 2" key="1">
    <citation type="submission" date="2016-07" db="EMBL/GenBank/DDBJ databases">
        <title>Multiple horizontal gene transfer events from other fungi enriched the ability of initially mycotrophic Trichoderma (Ascomycota) to feed on dead plant biomass.</title>
        <authorList>
            <consortium name="DOE Joint Genome Institute"/>
            <person name="Aerts A."/>
            <person name="Atanasova L."/>
            <person name="Chenthamara K."/>
            <person name="Zhang J."/>
            <person name="Grujic M."/>
            <person name="Henrissat B."/>
            <person name="Kuo A."/>
            <person name="Salamov A."/>
            <person name="Lipzen A."/>
            <person name="Labutti K."/>
            <person name="Barry K."/>
            <person name="Miao Y."/>
            <person name="Rahimi M.J."/>
            <person name="Shen Q."/>
            <person name="Grigoriev I.V."/>
            <person name="Kubicek C.P."/>
            <person name="Druzhinina I.S."/>
        </authorList>
    </citation>
    <scope>NUCLEOTIDE SEQUENCE [LARGE SCALE GENOMIC DNA]</scope>
    <source>
        <strain evidence="1 2">CBS 433.97</strain>
    </source>
</reference>
<gene>
    <name evidence="1" type="ORF">M441DRAFT_151272</name>
</gene>
<accession>A0A2T3YVI5</accession>
<dbReference type="OrthoDB" id="10547673at2759"/>
<proteinExistence type="predicted"/>
<evidence type="ECO:0000313" key="2">
    <source>
        <dbReference type="Proteomes" id="UP000240493"/>
    </source>
</evidence>
<feature type="non-terminal residue" evidence="1">
    <location>
        <position position="1"/>
    </location>
</feature>
<name>A0A2T3YVI5_TRIA4</name>
<dbReference type="Proteomes" id="UP000240493">
    <property type="component" value="Unassembled WGS sequence"/>
</dbReference>
<evidence type="ECO:0000313" key="1">
    <source>
        <dbReference type="EMBL" id="PTB36581.1"/>
    </source>
</evidence>
<organism evidence="1 2">
    <name type="scientific">Trichoderma asperellum (strain ATCC 204424 / CBS 433.97 / NBRC 101777)</name>
    <dbReference type="NCBI Taxonomy" id="1042311"/>
    <lineage>
        <taxon>Eukaryota</taxon>
        <taxon>Fungi</taxon>
        <taxon>Dikarya</taxon>
        <taxon>Ascomycota</taxon>
        <taxon>Pezizomycotina</taxon>
        <taxon>Sordariomycetes</taxon>
        <taxon>Hypocreomycetidae</taxon>
        <taxon>Hypocreales</taxon>
        <taxon>Hypocreaceae</taxon>
        <taxon>Trichoderma</taxon>
    </lineage>
</organism>
<dbReference type="EMBL" id="KZ679270">
    <property type="protein sequence ID" value="PTB36581.1"/>
    <property type="molecule type" value="Genomic_DNA"/>
</dbReference>
<protein>
    <submittedName>
        <fullName evidence="1">Uncharacterized protein</fullName>
    </submittedName>
</protein>